<dbReference type="Gene3D" id="4.10.70.10">
    <property type="entry name" value="Disintegrin domain"/>
    <property type="match status" value="1"/>
</dbReference>
<evidence type="ECO:0008006" key="10">
    <source>
        <dbReference type="Google" id="ProtNLM"/>
    </source>
</evidence>
<dbReference type="PANTHER" id="PTHR11905:SF159">
    <property type="entry name" value="ADAM METALLOPROTEASE"/>
    <property type="match status" value="1"/>
</dbReference>
<feature type="binding site" evidence="2">
    <location>
        <position position="466"/>
    </location>
    <ligand>
        <name>Zn(2+)</name>
        <dbReference type="ChEBI" id="CHEBI:29105"/>
        <note>catalytic</note>
    </ligand>
</feature>
<keyword evidence="2" id="KW-0862">Zinc</keyword>
<dbReference type="GO" id="GO:0006508">
    <property type="term" value="P:proteolysis"/>
    <property type="evidence" value="ECO:0007669"/>
    <property type="project" value="InterPro"/>
</dbReference>
<feature type="compositionally biased region" description="Polar residues" evidence="3">
    <location>
        <begin position="50"/>
        <end position="60"/>
    </location>
</feature>
<feature type="region of interest" description="Disordered" evidence="3">
    <location>
        <begin position="46"/>
        <end position="65"/>
    </location>
</feature>
<feature type="binding site" evidence="2">
    <location>
        <position position="470"/>
    </location>
    <ligand>
        <name>Zn(2+)</name>
        <dbReference type="ChEBI" id="CHEBI:29105"/>
        <note>catalytic</note>
    </ligand>
</feature>
<feature type="region of interest" description="Disordered" evidence="3">
    <location>
        <begin position="191"/>
        <end position="237"/>
    </location>
</feature>
<dbReference type="EMBL" id="JAAAHY010000180">
    <property type="protein sequence ID" value="KAF9966178.1"/>
    <property type="molecule type" value="Genomic_DNA"/>
</dbReference>
<evidence type="ECO:0000259" key="6">
    <source>
        <dbReference type="PROSITE" id="PS50214"/>
    </source>
</evidence>
<gene>
    <name evidence="8" type="ORF">BGZ70_003094</name>
</gene>
<reference evidence="8" key="1">
    <citation type="journal article" date="2020" name="Fungal Divers.">
        <title>Resolving the Mortierellaceae phylogeny through synthesis of multi-gene phylogenetics and phylogenomics.</title>
        <authorList>
            <person name="Vandepol N."/>
            <person name="Liber J."/>
            <person name="Desiro A."/>
            <person name="Na H."/>
            <person name="Kennedy M."/>
            <person name="Barry K."/>
            <person name="Grigoriev I.V."/>
            <person name="Miller A.N."/>
            <person name="O'Donnell K."/>
            <person name="Stajich J.E."/>
            <person name="Bonito G."/>
        </authorList>
    </citation>
    <scope>NUCLEOTIDE SEQUENCE</scope>
    <source>
        <strain evidence="8">CK1249</strain>
    </source>
</reference>
<feature type="domain" description="Peptidase M12B" evidence="7">
    <location>
        <begin position="309"/>
        <end position="545"/>
    </location>
</feature>
<evidence type="ECO:0000256" key="5">
    <source>
        <dbReference type="SAM" id="SignalP"/>
    </source>
</evidence>
<evidence type="ECO:0000256" key="3">
    <source>
        <dbReference type="SAM" id="MobiDB-lite"/>
    </source>
</evidence>
<dbReference type="PROSITE" id="PS50215">
    <property type="entry name" value="ADAM_MEPRO"/>
    <property type="match status" value="1"/>
</dbReference>
<dbReference type="GO" id="GO:0046872">
    <property type="term" value="F:metal ion binding"/>
    <property type="evidence" value="ECO:0007669"/>
    <property type="project" value="UniProtKB-KW"/>
</dbReference>
<organism evidence="8 9">
    <name type="scientific">Mortierella alpina</name>
    <name type="common">Oleaginous fungus</name>
    <name type="synonym">Mortierella renispora</name>
    <dbReference type="NCBI Taxonomy" id="64518"/>
    <lineage>
        <taxon>Eukaryota</taxon>
        <taxon>Fungi</taxon>
        <taxon>Fungi incertae sedis</taxon>
        <taxon>Mucoromycota</taxon>
        <taxon>Mortierellomycotina</taxon>
        <taxon>Mortierellomycetes</taxon>
        <taxon>Mortierellales</taxon>
        <taxon>Mortierellaceae</taxon>
        <taxon>Mortierella</taxon>
    </lineage>
</organism>
<keyword evidence="4" id="KW-1133">Transmembrane helix</keyword>
<feature type="domain" description="Disintegrin" evidence="6">
    <location>
        <begin position="554"/>
        <end position="643"/>
    </location>
</feature>
<evidence type="ECO:0000256" key="4">
    <source>
        <dbReference type="SAM" id="Phobius"/>
    </source>
</evidence>
<comment type="caution">
    <text evidence="2">Lacks conserved residue(s) required for the propagation of feature annotation.</text>
</comment>
<evidence type="ECO:0000313" key="8">
    <source>
        <dbReference type="EMBL" id="KAF9966178.1"/>
    </source>
</evidence>
<dbReference type="PANTHER" id="PTHR11905">
    <property type="entry name" value="ADAM A DISINTEGRIN AND METALLOPROTEASE DOMAIN"/>
    <property type="match status" value="1"/>
</dbReference>
<feature type="transmembrane region" description="Helical" evidence="4">
    <location>
        <begin position="747"/>
        <end position="769"/>
    </location>
</feature>
<evidence type="ECO:0000313" key="9">
    <source>
        <dbReference type="Proteomes" id="UP000738359"/>
    </source>
</evidence>
<accession>A0A9P6M5C9</accession>
<sequence length="878" mass="94754">MVLLYRPSLLALLSFITFSAAHSPAWPTIAYSEAIHTLHHDILPRKQQDGQRSGTPSLTKRSAVPSIVQQDDRVKLELSAFNRTFYLHLQPNYDLIHPQLDLSDHKDLLSKDDITAFKGVVVQDEKHSRQKWDRAMSSTAAEGTSTVEHMLQEEGVLGWARMMIEHADDESLILRGAFTVHGDTYHVNTRQHYHHQKRSDDHSPSSSPGQLVIYRDSDLYRRPRNTRKQDNAQQHQSDMACAAHTLINRTESDPTLAHNYYYPSDLTTSVPRDVLSGSMLGVSYLLGKRQDTVTLAAAGSYPPGCPTSRLVNYIGVAADCTYVRNYGGLANARKQIFADFNTASGIYESTFNVALGIVSLQIESMNCPQDPVPGKLWNQACSANYTMSNRLSDFSYWRGQGGRSKDGVGLWHLMTKCNSGSVLGLAWTGALCQAATETQGQGLDREYTAGTGVSSVTPNEWLVVAHELGHGFGANHDCTATSCVSTQGIKDAACCPLSTSTCDAADKYIMNPAEQAITAMFSPCSISAICTTIGSKDGQCLKAPQVRATQLTTTNVCGNGIREVGEQCDCGTPEECAKDPCCDGTTCKLKGAAVCDDKNDDCCHHCQFASQGTICRSAISICDIPETCSGTSAACPADEYIPDLTACDITGAGNQTLGRGQCARGICTSRDQQCAQMLRPGVTKHCDALASSCDLICNDPNGGSDSCLKIPGSHFVDGTPCGSSGSGICSAGQCVHDGGWAANHLSILIPVICAAAFMLGGAVWAFFLYSRKRRQASVGATATFSMVEAKMARSGYKDPMSADVPKWMMTGDRRAGMGVSRKMSQAGVSRNDSFADRNGTSGTVEFTHELQQPPVQHEGHAFKDFHVSTQGVHRAPHQ</sequence>
<feature type="signal peptide" evidence="5">
    <location>
        <begin position="1"/>
        <end position="21"/>
    </location>
</feature>
<evidence type="ECO:0000259" key="7">
    <source>
        <dbReference type="PROSITE" id="PS50215"/>
    </source>
</evidence>
<dbReference type="SMART" id="SM00050">
    <property type="entry name" value="DISIN"/>
    <property type="match status" value="1"/>
</dbReference>
<dbReference type="Proteomes" id="UP000738359">
    <property type="component" value="Unassembled WGS sequence"/>
</dbReference>
<keyword evidence="4" id="KW-0812">Transmembrane</keyword>
<keyword evidence="5" id="KW-0732">Signal</keyword>
<keyword evidence="4" id="KW-0472">Membrane</keyword>
<dbReference type="GO" id="GO:0004222">
    <property type="term" value="F:metalloendopeptidase activity"/>
    <property type="evidence" value="ECO:0007669"/>
    <property type="project" value="InterPro"/>
</dbReference>
<dbReference type="Pfam" id="PF00200">
    <property type="entry name" value="Disintegrin"/>
    <property type="match status" value="1"/>
</dbReference>
<feature type="binding site" evidence="2">
    <location>
        <position position="476"/>
    </location>
    <ligand>
        <name>Zn(2+)</name>
        <dbReference type="ChEBI" id="CHEBI:29105"/>
        <note>catalytic</note>
    </ligand>
</feature>
<dbReference type="InterPro" id="IPR001590">
    <property type="entry name" value="Peptidase_M12B"/>
</dbReference>
<protein>
    <recommendedName>
        <fullName evidence="10">Zinc metalloprotease</fullName>
    </recommendedName>
</protein>
<evidence type="ECO:0000256" key="1">
    <source>
        <dbReference type="ARBA" id="ARBA00023157"/>
    </source>
</evidence>
<dbReference type="Pfam" id="PF13688">
    <property type="entry name" value="Reprolysin_5"/>
    <property type="match status" value="1"/>
</dbReference>
<feature type="chain" id="PRO_5040145884" description="Zinc metalloprotease" evidence="5">
    <location>
        <begin position="22"/>
        <end position="878"/>
    </location>
</feature>
<dbReference type="SUPFAM" id="SSF55486">
    <property type="entry name" value="Metalloproteases ('zincins'), catalytic domain"/>
    <property type="match status" value="1"/>
</dbReference>
<comment type="caution">
    <text evidence="8">The sequence shown here is derived from an EMBL/GenBank/DDBJ whole genome shotgun (WGS) entry which is preliminary data.</text>
</comment>
<name>A0A9P6M5C9_MORAP</name>
<keyword evidence="1" id="KW-1015">Disulfide bond</keyword>
<dbReference type="PROSITE" id="PS50214">
    <property type="entry name" value="DISINTEGRIN_2"/>
    <property type="match status" value="1"/>
</dbReference>
<dbReference type="InterPro" id="IPR001762">
    <property type="entry name" value="Disintegrin_dom"/>
</dbReference>
<keyword evidence="2" id="KW-0479">Metal-binding</keyword>
<dbReference type="InterPro" id="IPR036436">
    <property type="entry name" value="Disintegrin_dom_sf"/>
</dbReference>
<dbReference type="OrthoDB" id="5951731at2759"/>
<dbReference type="SUPFAM" id="SSF57552">
    <property type="entry name" value="Blood coagulation inhibitor (disintegrin)"/>
    <property type="match status" value="1"/>
</dbReference>
<dbReference type="Gene3D" id="3.40.390.10">
    <property type="entry name" value="Collagenase (Catalytic Domain)"/>
    <property type="match status" value="1"/>
</dbReference>
<keyword evidence="9" id="KW-1185">Reference proteome</keyword>
<proteinExistence type="predicted"/>
<dbReference type="InterPro" id="IPR024079">
    <property type="entry name" value="MetalloPept_cat_dom_sf"/>
</dbReference>
<dbReference type="FunFam" id="4.10.70.10:FF:000001">
    <property type="entry name" value="Disintegrin and metalloproteinase domain-containing protein 22"/>
    <property type="match status" value="1"/>
</dbReference>
<feature type="active site" evidence="2">
    <location>
        <position position="467"/>
    </location>
</feature>
<evidence type="ECO:0000256" key="2">
    <source>
        <dbReference type="PROSITE-ProRule" id="PRU00276"/>
    </source>
</evidence>
<dbReference type="AlphaFoldDB" id="A0A9P6M5C9"/>